<dbReference type="Proteomes" id="UP001315860">
    <property type="component" value="Chromosome"/>
</dbReference>
<protein>
    <submittedName>
        <fullName evidence="1">Copper transporter</fullName>
    </submittedName>
</protein>
<reference evidence="1 2" key="1">
    <citation type="submission" date="2022-07" db="EMBL/GenBank/DDBJ databases">
        <title>Novel species in genus Aeromicrobium.</title>
        <authorList>
            <person name="Ye L."/>
        </authorList>
    </citation>
    <scope>NUCLEOTIDE SEQUENCE [LARGE SCALE GENOMIC DNA]</scope>
    <source>
        <strain evidence="2">zg-Y50</strain>
    </source>
</reference>
<dbReference type="RefSeq" id="WP_256766080.1">
    <property type="nucleotide sequence ID" value="NZ_CP101990.1"/>
</dbReference>
<name>A0ABY5KB45_9ACTN</name>
<evidence type="ECO:0000313" key="1">
    <source>
        <dbReference type="EMBL" id="UUI67535.1"/>
    </source>
</evidence>
<gene>
    <name evidence="1" type="ORF">NP095_09985</name>
</gene>
<dbReference type="Pfam" id="PF11382">
    <property type="entry name" value="MctB"/>
    <property type="match status" value="1"/>
</dbReference>
<dbReference type="EMBL" id="CP101990">
    <property type="protein sequence ID" value="UUI67535.1"/>
    <property type="molecule type" value="Genomic_DNA"/>
</dbReference>
<keyword evidence="2" id="KW-1185">Reference proteome</keyword>
<accession>A0ABY5KB45</accession>
<proteinExistence type="predicted"/>
<sequence length="289" mass="28687">MITLRYHVISLAAVLLALAAGIAVGAGLLDESDAATTASDANRAEVSPALAGFDAGYATLTSPGLLRDKLKDRTVLLLTTPGARDNEVDSLIENLTTSGARVTGKVELTAKLLSPSNRQFAEGVATQSDPQAATAASAYDKIGAAIARGYLATKGDGALDETSRTIRSAFVEGGLLDPDQDPETSAQLALVVSGPSGASAAGEGTVVSSLVTSLDAGSQGLAVVGPVSSGENGVVNAVRGSDAAANVSTVDVTDTGTGRVSAILALVREAAGQSGAWGTSRAADGPVPN</sequence>
<evidence type="ECO:0000313" key="2">
    <source>
        <dbReference type="Proteomes" id="UP001315860"/>
    </source>
</evidence>
<organism evidence="1 2">
    <name type="scientific">Aeromicrobium duanguangcaii</name>
    <dbReference type="NCBI Taxonomy" id="2968086"/>
    <lineage>
        <taxon>Bacteria</taxon>
        <taxon>Bacillati</taxon>
        <taxon>Actinomycetota</taxon>
        <taxon>Actinomycetes</taxon>
        <taxon>Propionibacteriales</taxon>
        <taxon>Nocardioidaceae</taxon>
        <taxon>Aeromicrobium</taxon>
    </lineage>
</organism>
<dbReference type="InterPro" id="IPR021522">
    <property type="entry name" value="MctB"/>
</dbReference>